<comment type="caution">
    <text evidence="4">The sequence shown here is derived from an EMBL/GenBank/DDBJ whole genome shotgun (WGS) entry which is preliminary data.</text>
</comment>
<dbReference type="PANTHER" id="PTHR14430:SF0">
    <property type="entry name" value="SEC2P DOMAIN-CONTAINING PROTEIN"/>
    <property type="match status" value="1"/>
</dbReference>
<feature type="region of interest" description="Disordered" evidence="2">
    <location>
        <begin position="265"/>
        <end position="311"/>
    </location>
</feature>
<evidence type="ECO:0000259" key="3">
    <source>
        <dbReference type="Pfam" id="PF06428"/>
    </source>
</evidence>
<dbReference type="GO" id="GO:0005085">
    <property type="term" value="F:guanyl-nucleotide exchange factor activity"/>
    <property type="evidence" value="ECO:0007669"/>
    <property type="project" value="InterPro"/>
</dbReference>
<organism evidence="4 5">
    <name type="scientific">Glutinoglossum americanum</name>
    <dbReference type="NCBI Taxonomy" id="1670608"/>
    <lineage>
        <taxon>Eukaryota</taxon>
        <taxon>Fungi</taxon>
        <taxon>Dikarya</taxon>
        <taxon>Ascomycota</taxon>
        <taxon>Pezizomycotina</taxon>
        <taxon>Geoglossomycetes</taxon>
        <taxon>Geoglossales</taxon>
        <taxon>Geoglossaceae</taxon>
        <taxon>Glutinoglossum</taxon>
    </lineage>
</organism>
<sequence length="718" mass="77792">MPRCSYLFVQGWTHGGGGLAPSHTSSQLRSFSSTPKPSSVRKSVTKSNSVSALPRMAAVTAAPSIQCLRGPDADLMSTIPDPRSRSVTPNPTRSGSTTPSQHPDLSSEVAALSNKLINAINHQTSLDDSLAATRHELELSKDHIRQLEAAAQVHADMIAQGVLVRKKDVEDEATQLMSRLAEERRQRGVAEKDKRNIEQELESLTTALFEEANKMVSAARVERDSIERRNEQLRSQLAETENLLISHQEQLAELKSVMQQMTIDREESEANTTISTTPSTPALGSRESKESLGKIPEGLHLSPNPSGSDDITPSYPMSFSYLIHPVLRIDLQAYEDFNSLMRMPRNISPGSRGSSGSYGGLNVMGLGGLSYNTSSSTFGPFSSSGSSSSISTTGALTSSPSTTPTTPASTVSSASSRDVPYSITPLKETRFYKRVLAEDIEPTLRLDTAPGLSWLARRSVLSSMCEGSLVVEPMPARSKLYLSACSLCGENRKGDDHARRHRFRTSENDNVHRYPLCAYCLNRVRASCDFLGFLRMVKDGHWRTEGEEGEKAAWEESVRLRERMFWARIGGGVVPVSVPITVHAKDSPLSPPVEGERSGASKLIDGPIKMEPRGVEECETDKVEVDPFYSSKKRVSISKTIICVGDDAKLDESSRAGPADGREASASGKSGEAHTSNVKGVQAEEGDESCSNGSNTLAALELGISSPRGEKRLSLTIP</sequence>
<name>A0A9P8ICK3_9PEZI</name>
<dbReference type="OrthoDB" id="1748564at2759"/>
<dbReference type="CDD" id="cd21044">
    <property type="entry name" value="Rab11BD_RAB3IP_like"/>
    <property type="match status" value="1"/>
</dbReference>
<feature type="compositionally biased region" description="Polar residues" evidence="2">
    <location>
        <begin position="22"/>
        <end position="47"/>
    </location>
</feature>
<feature type="compositionally biased region" description="Polar residues" evidence="2">
    <location>
        <begin position="85"/>
        <end position="104"/>
    </location>
</feature>
<dbReference type="InterPro" id="IPR040351">
    <property type="entry name" value="RAB3IL/RAB3IP/Sec2"/>
</dbReference>
<dbReference type="GO" id="GO:0006887">
    <property type="term" value="P:exocytosis"/>
    <property type="evidence" value="ECO:0007669"/>
    <property type="project" value="TreeGrafter"/>
</dbReference>
<feature type="region of interest" description="Disordered" evidence="2">
    <location>
        <begin position="70"/>
        <end position="106"/>
    </location>
</feature>
<accession>A0A9P8ICK3</accession>
<dbReference type="Gene3D" id="6.10.140.910">
    <property type="match status" value="1"/>
</dbReference>
<keyword evidence="1" id="KW-0175">Coiled coil</keyword>
<feature type="region of interest" description="Disordered" evidence="2">
    <location>
        <begin position="382"/>
        <end position="417"/>
    </location>
</feature>
<gene>
    <name evidence="4" type="ORF">FGG08_001942</name>
</gene>
<dbReference type="GO" id="GO:0070319">
    <property type="term" value="C:Golgi to plasma membrane transport vesicle"/>
    <property type="evidence" value="ECO:0007669"/>
    <property type="project" value="TreeGrafter"/>
</dbReference>
<evidence type="ECO:0000256" key="2">
    <source>
        <dbReference type="SAM" id="MobiDB-lite"/>
    </source>
</evidence>
<evidence type="ECO:0000313" key="4">
    <source>
        <dbReference type="EMBL" id="KAH0543760.1"/>
    </source>
</evidence>
<dbReference type="SUPFAM" id="SSF144284">
    <property type="entry name" value="Sec2 N-terminal region"/>
    <property type="match status" value="1"/>
</dbReference>
<feature type="region of interest" description="Disordered" evidence="2">
    <location>
        <begin position="587"/>
        <end position="606"/>
    </location>
</feature>
<feature type="compositionally biased region" description="Low complexity" evidence="2">
    <location>
        <begin position="382"/>
        <end position="416"/>
    </location>
</feature>
<feature type="domain" description="GDP/GTP exchange factor Sec2 N-terminal" evidence="3">
    <location>
        <begin position="123"/>
        <end position="262"/>
    </location>
</feature>
<dbReference type="Proteomes" id="UP000698800">
    <property type="component" value="Unassembled WGS sequence"/>
</dbReference>
<protein>
    <recommendedName>
        <fullName evidence="3">GDP/GTP exchange factor Sec2 N-terminal domain-containing protein</fullName>
    </recommendedName>
</protein>
<proteinExistence type="predicted"/>
<dbReference type="Pfam" id="PF25555">
    <property type="entry name" value="RAB3A-like_C"/>
    <property type="match status" value="1"/>
</dbReference>
<dbReference type="EMBL" id="JAGHQL010000027">
    <property type="protein sequence ID" value="KAH0543760.1"/>
    <property type="molecule type" value="Genomic_DNA"/>
</dbReference>
<reference evidence="4" key="1">
    <citation type="submission" date="2021-03" db="EMBL/GenBank/DDBJ databases">
        <title>Comparative genomics and phylogenomic investigation of the class Geoglossomycetes provide insights into ecological specialization and systematics.</title>
        <authorList>
            <person name="Melie T."/>
            <person name="Pirro S."/>
            <person name="Miller A.N."/>
            <person name="Quandt A."/>
        </authorList>
    </citation>
    <scope>NUCLEOTIDE SEQUENCE</scope>
    <source>
        <strain evidence="4">GBOQ0MN5Z8</strain>
    </source>
</reference>
<evidence type="ECO:0000313" key="5">
    <source>
        <dbReference type="Proteomes" id="UP000698800"/>
    </source>
</evidence>
<feature type="region of interest" description="Disordered" evidence="2">
    <location>
        <begin position="18"/>
        <end position="47"/>
    </location>
</feature>
<dbReference type="GO" id="GO:0051286">
    <property type="term" value="C:cell tip"/>
    <property type="evidence" value="ECO:0007669"/>
    <property type="project" value="TreeGrafter"/>
</dbReference>
<feature type="region of interest" description="Disordered" evidence="2">
    <location>
        <begin position="651"/>
        <end position="694"/>
    </location>
</feature>
<evidence type="ECO:0000256" key="1">
    <source>
        <dbReference type="ARBA" id="ARBA00023054"/>
    </source>
</evidence>
<dbReference type="PANTHER" id="PTHR14430">
    <property type="entry name" value="RABIN3-RELATED"/>
    <property type="match status" value="1"/>
</dbReference>
<dbReference type="Pfam" id="PF06428">
    <property type="entry name" value="Sec2p"/>
    <property type="match status" value="1"/>
</dbReference>
<feature type="compositionally biased region" description="Polar residues" evidence="2">
    <location>
        <begin position="270"/>
        <end position="282"/>
    </location>
</feature>
<keyword evidence="5" id="KW-1185">Reference proteome</keyword>
<dbReference type="AlphaFoldDB" id="A0A9P8ICK3"/>
<dbReference type="InterPro" id="IPR009449">
    <property type="entry name" value="Sec2_N"/>
</dbReference>